<accession>A0A5B7JZX5</accession>
<evidence type="ECO:0000313" key="3">
    <source>
        <dbReference type="EMBL" id="MPC97874.1"/>
    </source>
</evidence>
<feature type="chain" id="PRO_5022818270" description="Secreted protein" evidence="2">
    <location>
        <begin position="16"/>
        <end position="63"/>
    </location>
</feature>
<keyword evidence="4" id="KW-1185">Reference proteome</keyword>
<name>A0A5B7JZX5_PORTR</name>
<gene>
    <name evidence="3" type="ORF">E2C01_093212</name>
</gene>
<sequence>MVGVHWCALVCVAYTATVKSPSRNTFRFGKCESLLSRRRDKHQQSRVSRTPRPTQPHCSSGSK</sequence>
<evidence type="ECO:0000256" key="2">
    <source>
        <dbReference type="SAM" id="SignalP"/>
    </source>
</evidence>
<organism evidence="3 4">
    <name type="scientific">Portunus trituberculatus</name>
    <name type="common">Swimming crab</name>
    <name type="synonym">Neptunus trituberculatus</name>
    <dbReference type="NCBI Taxonomy" id="210409"/>
    <lineage>
        <taxon>Eukaryota</taxon>
        <taxon>Metazoa</taxon>
        <taxon>Ecdysozoa</taxon>
        <taxon>Arthropoda</taxon>
        <taxon>Crustacea</taxon>
        <taxon>Multicrustacea</taxon>
        <taxon>Malacostraca</taxon>
        <taxon>Eumalacostraca</taxon>
        <taxon>Eucarida</taxon>
        <taxon>Decapoda</taxon>
        <taxon>Pleocyemata</taxon>
        <taxon>Brachyura</taxon>
        <taxon>Eubrachyura</taxon>
        <taxon>Portunoidea</taxon>
        <taxon>Portunidae</taxon>
        <taxon>Portuninae</taxon>
        <taxon>Portunus</taxon>
    </lineage>
</organism>
<evidence type="ECO:0000256" key="1">
    <source>
        <dbReference type="SAM" id="MobiDB-lite"/>
    </source>
</evidence>
<reference evidence="3 4" key="1">
    <citation type="submission" date="2019-05" db="EMBL/GenBank/DDBJ databases">
        <title>Another draft genome of Portunus trituberculatus and its Hox gene families provides insights of decapod evolution.</title>
        <authorList>
            <person name="Jeong J.-H."/>
            <person name="Song I."/>
            <person name="Kim S."/>
            <person name="Choi T."/>
            <person name="Kim D."/>
            <person name="Ryu S."/>
            <person name="Kim W."/>
        </authorList>
    </citation>
    <scope>NUCLEOTIDE SEQUENCE [LARGE SCALE GENOMIC DNA]</scope>
    <source>
        <tissue evidence="3">Muscle</tissue>
    </source>
</reference>
<keyword evidence="2" id="KW-0732">Signal</keyword>
<evidence type="ECO:0000313" key="4">
    <source>
        <dbReference type="Proteomes" id="UP000324222"/>
    </source>
</evidence>
<feature type="signal peptide" evidence="2">
    <location>
        <begin position="1"/>
        <end position="15"/>
    </location>
</feature>
<comment type="caution">
    <text evidence="3">The sequence shown here is derived from an EMBL/GenBank/DDBJ whole genome shotgun (WGS) entry which is preliminary data.</text>
</comment>
<dbReference type="AlphaFoldDB" id="A0A5B7JZX5"/>
<feature type="region of interest" description="Disordered" evidence="1">
    <location>
        <begin position="36"/>
        <end position="63"/>
    </location>
</feature>
<dbReference type="Proteomes" id="UP000324222">
    <property type="component" value="Unassembled WGS sequence"/>
</dbReference>
<protein>
    <recommendedName>
        <fullName evidence="5">Secreted protein</fullName>
    </recommendedName>
</protein>
<feature type="compositionally biased region" description="Polar residues" evidence="1">
    <location>
        <begin position="45"/>
        <end position="63"/>
    </location>
</feature>
<evidence type="ECO:0008006" key="5">
    <source>
        <dbReference type="Google" id="ProtNLM"/>
    </source>
</evidence>
<proteinExistence type="predicted"/>
<dbReference type="EMBL" id="VSRR010111829">
    <property type="protein sequence ID" value="MPC97874.1"/>
    <property type="molecule type" value="Genomic_DNA"/>
</dbReference>